<feature type="region of interest" description="Disordered" evidence="1">
    <location>
        <begin position="118"/>
        <end position="140"/>
    </location>
</feature>
<dbReference type="SMART" id="SM00651">
    <property type="entry name" value="Sm"/>
    <property type="match status" value="1"/>
</dbReference>
<dbReference type="GO" id="GO:0031417">
    <property type="term" value="C:NatC complex"/>
    <property type="evidence" value="ECO:0007669"/>
    <property type="project" value="InterPro"/>
</dbReference>
<reference evidence="4" key="4">
    <citation type="journal article" date="2015" name="G3 (Bethesda)">
        <title>Genome sequences of three phytopathogenic species of the Magnaporthaceae family of fungi.</title>
        <authorList>
            <person name="Okagaki L.H."/>
            <person name="Nunes C.C."/>
            <person name="Sailsbery J."/>
            <person name="Clay B."/>
            <person name="Brown D."/>
            <person name="John T."/>
            <person name="Oh Y."/>
            <person name="Young N."/>
            <person name="Fitzgerald M."/>
            <person name="Haas B.J."/>
            <person name="Zeng Q."/>
            <person name="Young S."/>
            <person name="Adiconis X."/>
            <person name="Fan L."/>
            <person name="Levin J.Z."/>
            <person name="Mitchell T.K."/>
            <person name="Okubara P.A."/>
            <person name="Farman M.L."/>
            <person name="Kohn L.M."/>
            <person name="Birren B."/>
            <person name="Ma L.-J."/>
            <person name="Dean R.A."/>
        </authorList>
    </citation>
    <scope>NUCLEOTIDE SEQUENCE</scope>
    <source>
        <strain evidence="4">ATCC 64411 / 73-15</strain>
    </source>
</reference>
<dbReference type="Gene3D" id="2.30.30.100">
    <property type="match status" value="1"/>
</dbReference>
<dbReference type="EMBL" id="GL876966">
    <property type="protein sequence ID" value="KLU81317.1"/>
    <property type="molecule type" value="Genomic_DNA"/>
</dbReference>
<dbReference type="PANTHER" id="PTHR10701">
    <property type="entry name" value="SMALL NUCLEAR RIBONUCLEOPROTEIN-ASSOCIATED PROTEIN B AND N"/>
    <property type="match status" value="1"/>
</dbReference>
<feature type="domain" description="Sm" evidence="2">
    <location>
        <begin position="8"/>
        <end position="109"/>
    </location>
</feature>
<evidence type="ECO:0000313" key="5">
    <source>
        <dbReference type="Proteomes" id="UP000011715"/>
    </source>
</evidence>
<dbReference type="InterPro" id="IPR050914">
    <property type="entry name" value="snRNP_SmB/NAA38-like"/>
</dbReference>
<dbReference type="EnsemblFungi" id="MAPG_00408T0">
    <property type="protein sequence ID" value="MAPG_00408T0"/>
    <property type="gene ID" value="MAPG_00408"/>
</dbReference>
<evidence type="ECO:0000313" key="3">
    <source>
        <dbReference type="EMBL" id="KLU81317.1"/>
    </source>
</evidence>
<dbReference type="VEuPathDB" id="FungiDB:MAPG_00408"/>
<feature type="compositionally biased region" description="Low complexity" evidence="1">
    <location>
        <begin position="121"/>
        <end position="140"/>
    </location>
</feature>
<evidence type="ECO:0000313" key="4">
    <source>
        <dbReference type="EnsemblFungi" id="MAPG_00408T0"/>
    </source>
</evidence>
<dbReference type="PANTHER" id="PTHR10701:SF5">
    <property type="entry name" value="N-ALPHA-ACETYLTRANSFERASE 38, NATC AUXILIARY SUBUNIT"/>
    <property type="match status" value="1"/>
</dbReference>
<dbReference type="OrthoDB" id="368909at2759"/>
<protein>
    <recommendedName>
        <fullName evidence="2">Sm domain-containing protein</fullName>
    </recommendedName>
</protein>
<accession>A0A0C4DKX6</accession>
<evidence type="ECO:0000259" key="2">
    <source>
        <dbReference type="SMART" id="SM00651"/>
    </source>
</evidence>
<dbReference type="AlphaFoldDB" id="A0A0C4DKX6"/>
<reference evidence="3" key="3">
    <citation type="submission" date="2011-03" db="EMBL/GenBank/DDBJ databases">
        <title>Annotation of Magnaporthe poae ATCC 64411.</title>
        <authorList>
            <person name="Ma L.-J."/>
            <person name="Dead R."/>
            <person name="Young S.K."/>
            <person name="Zeng Q."/>
            <person name="Gargeya S."/>
            <person name="Fitzgerald M."/>
            <person name="Haas B."/>
            <person name="Abouelleil A."/>
            <person name="Alvarado L."/>
            <person name="Arachchi H.M."/>
            <person name="Berlin A."/>
            <person name="Brown A."/>
            <person name="Chapman S.B."/>
            <person name="Chen Z."/>
            <person name="Dunbar C."/>
            <person name="Freedman E."/>
            <person name="Gearin G."/>
            <person name="Gellesch M."/>
            <person name="Goldberg J."/>
            <person name="Griggs A."/>
            <person name="Gujja S."/>
            <person name="Heiman D."/>
            <person name="Howarth C."/>
            <person name="Larson L."/>
            <person name="Lui A."/>
            <person name="MacDonald P.J.P."/>
            <person name="Mehta T."/>
            <person name="Montmayeur A."/>
            <person name="Murphy C."/>
            <person name="Neiman D."/>
            <person name="Pearson M."/>
            <person name="Priest M."/>
            <person name="Roberts A."/>
            <person name="Saif S."/>
            <person name="Shea T."/>
            <person name="Shenoy N."/>
            <person name="Sisk P."/>
            <person name="Stolte C."/>
            <person name="Sykes S."/>
            <person name="Yandava C."/>
            <person name="Wortman J."/>
            <person name="Nusbaum C."/>
            <person name="Birren B."/>
        </authorList>
    </citation>
    <scope>NUCLEOTIDE SEQUENCE</scope>
    <source>
        <strain evidence="3">ATCC 64411</strain>
    </source>
</reference>
<dbReference type="InterPro" id="IPR001163">
    <property type="entry name" value="Sm_dom_euk/arc"/>
</dbReference>
<dbReference type="CDD" id="cd06168">
    <property type="entry name" value="LSMD1"/>
    <property type="match status" value="1"/>
</dbReference>
<dbReference type="InterPro" id="IPR010920">
    <property type="entry name" value="LSM_dom_sf"/>
</dbReference>
<sequence>MDEEESTAYLASLLNKNLRVTTTDTRMFWGQFKCTDPDCNVVLAHAYEYRRPTAEQVAEEARRAQHKHQELIGRRRAAAAQRAAFNLDMTSRFLGLIIVPGEHIVKIEVEEFASQMRGAEPSPATAASASNNSATPAGFV</sequence>
<evidence type="ECO:0000256" key="1">
    <source>
        <dbReference type="SAM" id="MobiDB-lite"/>
    </source>
</evidence>
<reference evidence="4" key="5">
    <citation type="submission" date="2015-06" db="UniProtKB">
        <authorList>
            <consortium name="EnsemblFungi"/>
        </authorList>
    </citation>
    <scope>IDENTIFICATION</scope>
    <source>
        <strain evidence="4">ATCC 64411</strain>
    </source>
</reference>
<dbReference type="eggNOG" id="KOG3168">
    <property type="taxonomic scope" value="Eukaryota"/>
</dbReference>
<reference evidence="3" key="2">
    <citation type="submission" date="2010-05" db="EMBL/GenBank/DDBJ databases">
        <title>The Genome Sequence of Magnaporthe poae strain ATCC 64411.</title>
        <authorList>
            <consortium name="The Broad Institute Genome Sequencing Platform"/>
            <consortium name="Broad Institute Genome Sequencing Center for Infectious Disease"/>
            <person name="Ma L.-J."/>
            <person name="Dead R."/>
            <person name="Young S."/>
            <person name="Zeng Q."/>
            <person name="Koehrsen M."/>
            <person name="Alvarado L."/>
            <person name="Berlin A."/>
            <person name="Chapman S.B."/>
            <person name="Chen Z."/>
            <person name="Freedman E."/>
            <person name="Gellesch M."/>
            <person name="Goldberg J."/>
            <person name="Griggs A."/>
            <person name="Gujja S."/>
            <person name="Heilman E.R."/>
            <person name="Heiman D."/>
            <person name="Hepburn T."/>
            <person name="Howarth C."/>
            <person name="Jen D."/>
            <person name="Larson L."/>
            <person name="Mehta T."/>
            <person name="Neiman D."/>
            <person name="Pearson M."/>
            <person name="Roberts A."/>
            <person name="Saif S."/>
            <person name="Shea T."/>
            <person name="Shenoy N."/>
            <person name="Sisk P."/>
            <person name="Stolte C."/>
            <person name="Sykes S."/>
            <person name="Walk T."/>
            <person name="White J."/>
            <person name="Yandava C."/>
            <person name="Haas B."/>
            <person name="Nusbaum C."/>
            <person name="Birren B."/>
        </authorList>
    </citation>
    <scope>NUCLEOTIDE SEQUENCE</scope>
    <source>
        <strain evidence="3">ATCC 64411</strain>
    </source>
</reference>
<dbReference type="OMA" id="HEYRHPT"/>
<dbReference type="Proteomes" id="UP000011715">
    <property type="component" value="Unassembled WGS sequence"/>
</dbReference>
<gene>
    <name evidence="3" type="ORF">MAPG_00408</name>
</gene>
<dbReference type="EMBL" id="ADBL01000095">
    <property type="status" value="NOT_ANNOTATED_CDS"/>
    <property type="molecule type" value="Genomic_DNA"/>
</dbReference>
<keyword evidence="5" id="KW-1185">Reference proteome</keyword>
<reference evidence="5" key="1">
    <citation type="submission" date="2010-05" db="EMBL/GenBank/DDBJ databases">
        <title>The genome sequence of Magnaporthe poae strain ATCC 64411.</title>
        <authorList>
            <person name="Ma L.-J."/>
            <person name="Dead R."/>
            <person name="Young S."/>
            <person name="Zeng Q."/>
            <person name="Koehrsen M."/>
            <person name="Alvarado L."/>
            <person name="Berlin A."/>
            <person name="Chapman S.B."/>
            <person name="Chen Z."/>
            <person name="Freedman E."/>
            <person name="Gellesch M."/>
            <person name="Goldberg J."/>
            <person name="Griggs A."/>
            <person name="Gujja S."/>
            <person name="Heilman E.R."/>
            <person name="Heiman D."/>
            <person name="Hepburn T."/>
            <person name="Howarth C."/>
            <person name="Jen D."/>
            <person name="Larson L."/>
            <person name="Mehta T."/>
            <person name="Neiman D."/>
            <person name="Pearson M."/>
            <person name="Roberts A."/>
            <person name="Saif S."/>
            <person name="Shea T."/>
            <person name="Shenoy N."/>
            <person name="Sisk P."/>
            <person name="Stolte C."/>
            <person name="Sykes S."/>
            <person name="Walk T."/>
            <person name="White J."/>
            <person name="Yandava C."/>
            <person name="Haas B."/>
            <person name="Nusbaum C."/>
            <person name="Birren B."/>
        </authorList>
    </citation>
    <scope>NUCLEOTIDE SEQUENCE [LARGE SCALE GENOMIC DNA]</scope>
    <source>
        <strain evidence="5">ATCC 64411 / 73-15</strain>
    </source>
</reference>
<dbReference type="InterPro" id="IPR034110">
    <property type="entry name" value="LSMD1_Sm"/>
</dbReference>
<proteinExistence type="predicted"/>
<name>A0A0C4DKX6_MAGP6</name>
<dbReference type="STRING" id="644358.A0A0C4DKX6"/>
<dbReference type="SUPFAM" id="SSF50182">
    <property type="entry name" value="Sm-like ribonucleoproteins"/>
    <property type="match status" value="1"/>
</dbReference>
<dbReference type="Pfam" id="PF01423">
    <property type="entry name" value="LSM"/>
    <property type="match status" value="1"/>
</dbReference>
<organism evidence="4 5">
    <name type="scientific">Magnaporthiopsis poae (strain ATCC 64411 / 73-15)</name>
    <name type="common">Kentucky bluegrass fungus</name>
    <name type="synonym">Magnaporthe poae</name>
    <dbReference type="NCBI Taxonomy" id="644358"/>
    <lineage>
        <taxon>Eukaryota</taxon>
        <taxon>Fungi</taxon>
        <taxon>Dikarya</taxon>
        <taxon>Ascomycota</taxon>
        <taxon>Pezizomycotina</taxon>
        <taxon>Sordariomycetes</taxon>
        <taxon>Sordariomycetidae</taxon>
        <taxon>Magnaporthales</taxon>
        <taxon>Magnaporthaceae</taxon>
        <taxon>Magnaporthiopsis</taxon>
    </lineage>
</organism>